<dbReference type="SUPFAM" id="SSF46785">
    <property type="entry name" value="Winged helix' DNA-binding domain"/>
    <property type="match status" value="1"/>
</dbReference>
<dbReference type="PANTHER" id="PTHR30126:SF91">
    <property type="entry name" value="LYSR FAMILY TRANSCRIPTIONAL REGULATOR"/>
    <property type="match status" value="1"/>
</dbReference>
<keyword evidence="4" id="KW-0804">Transcription</keyword>
<dbReference type="EMBL" id="LN829119">
    <property type="protein sequence ID" value="CPR22297.1"/>
    <property type="molecule type" value="Genomic_DNA"/>
</dbReference>
<dbReference type="PROSITE" id="PS50931">
    <property type="entry name" value="HTH_LYSR"/>
    <property type="match status" value="1"/>
</dbReference>
<dbReference type="InterPro" id="IPR036390">
    <property type="entry name" value="WH_DNA-bd_sf"/>
</dbReference>
<keyword evidence="3" id="KW-0238">DNA-binding</keyword>
<name>A0A0D6JKS4_9HYPH</name>
<dbReference type="InterPro" id="IPR005119">
    <property type="entry name" value="LysR_subst-bd"/>
</dbReference>
<evidence type="ECO:0000256" key="1">
    <source>
        <dbReference type="ARBA" id="ARBA00009437"/>
    </source>
</evidence>
<dbReference type="Proteomes" id="UP000033187">
    <property type="component" value="Chromosome 1"/>
</dbReference>
<evidence type="ECO:0000256" key="2">
    <source>
        <dbReference type="ARBA" id="ARBA00023015"/>
    </source>
</evidence>
<evidence type="ECO:0000313" key="6">
    <source>
        <dbReference type="EMBL" id="CPR22297.1"/>
    </source>
</evidence>
<sequence>MNGQALEYVRLFVAVVDNGGFAPAARKLDRAQSVVTYGVQKLEEQLGLDLFDRSGYRPVLTLAGQALLPRARRLLEETNAFDVMARGIAGGLEAEVALVVDPLFPMAPLVMQLRDFEQLYPSVQARVFVESLGAATSMVLEGQVDLGLLIYLDARALELEQSHLVPIELLLVAAPSHPLAQIAAPIPLERAREELQLVLSDRSDFSRGVDRGVLSTRTWRLSDLGAKHALLRAGLGWGSMPRHMVQDDLDRGNLVQLPLDYWEGDGSLPRVPTVAAHRKDRALGPAARWLLERLKRQVPQCAEAGHI</sequence>
<dbReference type="InterPro" id="IPR000847">
    <property type="entry name" value="LysR_HTH_N"/>
</dbReference>
<dbReference type="RefSeq" id="WP_244464955.1">
    <property type="nucleotide sequence ID" value="NZ_LN829118.1"/>
</dbReference>
<evidence type="ECO:0000256" key="3">
    <source>
        <dbReference type="ARBA" id="ARBA00023125"/>
    </source>
</evidence>
<dbReference type="Pfam" id="PF03466">
    <property type="entry name" value="LysR_substrate"/>
    <property type="match status" value="1"/>
</dbReference>
<evidence type="ECO:0000313" key="7">
    <source>
        <dbReference type="Proteomes" id="UP000033187"/>
    </source>
</evidence>
<dbReference type="Gene3D" id="1.10.10.10">
    <property type="entry name" value="Winged helix-like DNA-binding domain superfamily/Winged helix DNA-binding domain"/>
    <property type="match status" value="1"/>
</dbReference>
<accession>A0A0D6JKS4</accession>
<dbReference type="InterPro" id="IPR036388">
    <property type="entry name" value="WH-like_DNA-bd_sf"/>
</dbReference>
<keyword evidence="7" id="KW-1185">Reference proteome</keyword>
<dbReference type="KEGG" id="fiy:BN1229_v1_3730"/>
<reference evidence="7" key="1">
    <citation type="submission" date="2015-02" db="EMBL/GenBank/DDBJ databases">
        <authorList>
            <person name="Chooi Y.-H."/>
        </authorList>
    </citation>
    <scope>NUCLEOTIDE SEQUENCE [LARGE SCALE GENOMIC DNA]</scope>
    <source>
        <strain evidence="7">strain Y</strain>
    </source>
</reference>
<organism evidence="6 7">
    <name type="scientific">Candidatus Filomicrobium marinum</name>
    <dbReference type="NCBI Taxonomy" id="1608628"/>
    <lineage>
        <taxon>Bacteria</taxon>
        <taxon>Pseudomonadati</taxon>
        <taxon>Pseudomonadota</taxon>
        <taxon>Alphaproteobacteria</taxon>
        <taxon>Hyphomicrobiales</taxon>
        <taxon>Hyphomicrobiaceae</taxon>
        <taxon>Filomicrobium</taxon>
    </lineage>
</organism>
<dbReference type="PRINTS" id="PR00039">
    <property type="entry name" value="HTHLYSR"/>
</dbReference>
<proteinExistence type="inferred from homology"/>
<dbReference type="AlphaFoldDB" id="A0A0D6JKS4"/>
<dbReference type="CDD" id="cd05466">
    <property type="entry name" value="PBP2_LTTR_substrate"/>
    <property type="match status" value="1"/>
</dbReference>
<keyword evidence="2" id="KW-0805">Transcription regulation</keyword>
<dbReference type="Gene3D" id="3.40.190.290">
    <property type="match status" value="1"/>
</dbReference>
<gene>
    <name evidence="6" type="ORF">YBN1229_v1_3730</name>
</gene>
<feature type="domain" description="HTH lysR-type" evidence="5">
    <location>
        <begin position="1"/>
        <end position="61"/>
    </location>
</feature>
<protein>
    <submittedName>
        <fullName evidence="6">Transcriptional regulator, LysR family</fullName>
    </submittedName>
</protein>
<evidence type="ECO:0000256" key="4">
    <source>
        <dbReference type="ARBA" id="ARBA00023163"/>
    </source>
</evidence>
<dbReference type="PANTHER" id="PTHR30126">
    <property type="entry name" value="HTH-TYPE TRANSCRIPTIONAL REGULATOR"/>
    <property type="match status" value="1"/>
</dbReference>
<dbReference type="GO" id="GO:0000976">
    <property type="term" value="F:transcription cis-regulatory region binding"/>
    <property type="evidence" value="ECO:0007669"/>
    <property type="project" value="TreeGrafter"/>
</dbReference>
<evidence type="ECO:0000259" key="5">
    <source>
        <dbReference type="PROSITE" id="PS50931"/>
    </source>
</evidence>
<comment type="similarity">
    <text evidence="1">Belongs to the LysR transcriptional regulatory family.</text>
</comment>
<dbReference type="KEGG" id="fil:BN1229_v1_3738"/>
<dbReference type="GO" id="GO:0003700">
    <property type="term" value="F:DNA-binding transcription factor activity"/>
    <property type="evidence" value="ECO:0007669"/>
    <property type="project" value="InterPro"/>
</dbReference>
<dbReference type="SUPFAM" id="SSF53850">
    <property type="entry name" value="Periplasmic binding protein-like II"/>
    <property type="match status" value="1"/>
</dbReference>
<dbReference type="Pfam" id="PF00126">
    <property type="entry name" value="HTH_1"/>
    <property type="match status" value="1"/>
</dbReference>